<dbReference type="Proteomes" id="UP000001072">
    <property type="component" value="Unassembled WGS sequence"/>
</dbReference>
<dbReference type="EMBL" id="GL883130">
    <property type="protein sequence ID" value="EGG02552.1"/>
    <property type="molecule type" value="Genomic_DNA"/>
</dbReference>
<keyword evidence="2" id="KW-1185">Reference proteome</keyword>
<name>F4RYM2_MELLP</name>
<protein>
    <submittedName>
        <fullName evidence="1">Uncharacterized protein</fullName>
    </submittedName>
</protein>
<dbReference type="VEuPathDB" id="FungiDB:MELLADRAFT_91318"/>
<dbReference type="RefSeq" id="XP_007414241.1">
    <property type="nucleotide sequence ID" value="XM_007414179.1"/>
</dbReference>
<evidence type="ECO:0000313" key="1">
    <source>
        <dbReference type="EMBL" id="EGG02552.1"/>
    </source>
</evidence>
<proteinExistence type="predicted"/>
<evidence type="ECO:0000313" key="2">
    <source>
        <dbReference type="Proteomes" id="UP000001072"/>
    </source>
</evidence>
<dbReference type="HOGENOM" id="CLU_097248_1_0_1"/>
<dbReference type="InParanoid" id="F4RYM2"/>
<organism evidence="2">
    <name type="scientific">Melampsora larici-populina (strain 98AG31 / pathotype 3-4-7)</name>
    <name type="common">Poplar leaf rust fungus</name>
    <dbReference type="NCBI Taxonomy" id="747676"/>
    <lineage>
        <taxon>Eukaryota</taxon>
        <taxon>Fungi</taxon>
        <taxon>Dikarya</taxon>
        <taxon>Basidiomycota</taxon>
        <taxon>Pucciniomycotina</taxon>
        <taxon>Pucciniomycetes</taxon>
        <taxon>Pucciniales</taxon>
        <taxon>Melampsoraceae</taxon>
        <taxon>Melampsora</taxon>
    </lineage>
</organism>
<gene>
    <name evidence="1" type="ORF">MELLADRAFT_91318</name>
</gene>
<reference evidence="2" key="1">
    <citation type="journal article" date="2011" name="Proc. Natl. Acad. Sci. U.S.A.">
        <title>Obligate biotrophy features unraveled by the genomic analysis of rust fungi.</title>
        <authorList>
            <person name="Duplessis S."/>
            <person name="Cuomo C.A."/>
            <person name="Lin Y.-C."/>
            <person name="Aerts A."/>
            <person name="Tisserant E."/>
            <person name="Veneault-Fourrey C."/>
            <person name="Joly D.L."/>
            <person name="Hacquard S."/>
            <person name="Amselem J."/>
            <person name="Cantarel B.L."/>
            <person name="Chiu R."/>
            <person name="Coutinho P.M."/>
            <person name="Feau N."/>
            <person name="Field M."/>
            <person name="Frey P."/>
            <person name="Gelhaye E."/>
            <person name="Goldberg J."/>
            <person name="Grabherr M.G."/>
            <person name="Kodira C.D."/>
            <person name="Kohler A."/>
            <person name="Kuees U."/>
            <person name="Lindquist E.A."/>
            <person name="Lucas S.M."/>
            <person name="Mago R."/>
            <person name="Mauceli E."/>
            <person name="Morin E."/>
            <person name="Murat C."/>
            <person name="Pangilinan J.L."/>
            <person name="Park R."/>
            <person name="Pearson M."/>
            <person name="Quesneville H."/>
            <person name="Rouhier N."/>
            <person name="Sakthikumar S."/>
            <person name="Salamov A.A."/>
            <person name="Schmutz J."/>
            <person name="Selles B."/>
            <person name="Shapiro H."/>
            <person name="Tanguay P."/>
            <person name="Tuskan G.A."/>
            <person name="Henrissat B."/>
            <person name="Van de Peer Y."/>
            <person name="Rouze P."/>
            <person name="Ellis J.G."/>
            <person name="Dodds P.N."/>
            <person name="Schein J.E."/>
            <person name="Zhong S."/>
            <person name="Hamelin R.C."/>
            <person name="Grigoriev I.V."/>
            <person name="Szabo L.J."/>
            <person name="Martin F."/>
        </authorList>
    </citation>
    <scope>NUCLEOTIDE SEQUENCE [LARGE SCALE GENOMIC DNA]</scope>
    <source>
        <strain evidence="2">98AG31 / pathotype 3-4-7</strain>
    </source>
</reference>
<accession>F4RYM2</accession>
<sequence length="191" mass="21728">MLPPYLLDDVRGLMPELKNLAVHDRRPDSSLSRSTSDERASNFRVLVGTTLDAGLIFNLKAVVGDHVEKYRFLNISELDAIENAAYLVEDRLINIVDKVHDTQKVIAYCKMLLRSTDPTVTRHRKLYKKQLKESGEEYKLHKRTSKRFYKDVADLWALLSEETKRTCDFEDAAAATAVPEPAANTSENTTE</sequence>
<dbReference type="AlphaFoldDB" id="F4RYM2"/>
<dbReference type="GeneID" id="18935867"/>
<dbReference type="KEGG" id="mlr:MELLADRAFT_91318"/>